<reference evidence="3 4" key="1">
    <citation type="submission" date="2023-02" db="EMBL/GenBank/DDBJ databases">
        <title>A bacterium isolated from plastisphere.</title>
        <authorList>
            <person name="Sun Y."/>
        </authorList>
    </citation>
    <scope>NUCLEOTIDE SEQUENCE [LARGE SCALE GENOMIC DNA]</scope>
    <source>
        <strain evidence="4">a-1</strain>
    </source>
</reference>
<dbReference type="SUPFAM" id="SSF52833">
    <property type="entry name" value="Thioredoxin-like"/>
    <property type="match status" value="1"/>
</dbReference>
<dbReference type="PANTHER" id="PTHR42852:SF17">
    <property type="entry name" value="THIOREDOXIN-LIKE PROTEIN HI_1115"/>
    <property type="match status" value="1"/>
</dbReference>
<evidence type="ECO:0000256" key="1">
    <source>
        <dbReference type="ARBA" id="ARBA00023157"/>
    </source>
</evidence>
<dbReference type="PROSITE" id="PS51352">
    <property type="entry name" value="THIOREDOXIN_2"/>
    <property type="match status" value="1"/>
</dbReference>
<organism evidence="3 4">
    <name type="scientific">Exiguobacterium marinum</name>
    <dbReference type="NCBI Taxonomy" id="273528"/>
    <lineage>
        <taxon>Bacteria</taxon>
        <taxon>Bacillati</taxon>
        <taxon>Bacillota</taxon>
        <taxon>Bacilli</taxon>
        <taxon>Bacillales</taxon>
        <taxon>Bacillales Family XII. Incertae Sedis</taxon>
        <taxon>Exiguobacterium</taxon>
    </lineage>
</organism>
<feature type="domain" description="Thioredoxin" evidence="2">
    <location>
        <begin position="50"/>
        <end position="189"/>
    </location>
</feature>
<dbReference type="Gene3D" id="3.40.30.10">
    <property type="entry name" value="Glutaredoxin"/>
    <property type="match status" value="1"/>
</dbReference>
<dbReference type="RefSeq" id="WP_026826803.1">
    <property type="nucleotide sequence ID" value="NZ_CP118099.1"/>
</dbReference>
<keyword evidence="1" id="KW-1015">Disulfide bond</keyword>
<dbReference type="InterPro" id="IPR013766">
    <property type="entry name" value="Thioredoxin_domain"/>
</dbReference>
<dbReference type="InterPro" id="IPR036249">
    <property type="entry name" value="Thioredoxin-like_sf"/>
</dbReference>
<evidence type="ECO:0000313" key="4">
    <source>
        <dbReference type="Proteomes" id="UP001213680"/>
    </source>
</evidence>
<dbReference type="InterPro" id="IPR017937">
    <property type="entry name" value="Thioredoxin_CS"/>
</dbReference>
<dbReference type="EMBL" id="CP118099">
    <property type="protein sequence ID" value="WDH76428.1"/>
    <property type="molecule type" value="Genomic_DNA"/>
</dbReference>
<evidence type="ECO:0000259" key="2">
    <source>
        <dbReference type="PROSITE" id="PS51352"/>
    </source>
</evidence>
<dbReference type="PROSITE" id="PS00194">
    <property type="entry name" value="THIOREDOXIN_1"/>
    <property type="match status" value="1"/>
</dbReference>
<dbReference type="InterPro" id="IPR050553">
    <property type="entry name" value="Thioredoxin_ResA/DsbE_sf"/>
</dbReference>
<dbReference type="Proteomes" id="UP001213680">
    <property type="component" value="Chromosome"/>
</dbReference>
<gene>
    <name evidence="3" type="ORF">PTI97_02590</name>
</gene>
<evidence type="ECO:0000313" key="3">
    <source>
        <dbReference type="EMBL" id="WDH76428.1"/>
    </source>
</evidence>
<protein>
    <submittedName>
        <fullName evidence="3">TlpA disulfide reductase family protein</fullName>
    </submittedName>
</protein>
<proteinExistence type="predicted"/>
<dbReference type="PANTHER" id="PTHR42852">
    <property type="entry name" value="THIOL:DISULFIDE INTERCHANGE PROTEIN DSBE"/>
    <property type="match status" value="1"/>
</dbReference>
<dbReference type="Pfam" id="PF00578">
    <property type="entry name" value="AhpC-TSA"/>
    <property type="match status" value="1"/>
</dbReference>
<dbReference type="CDD" id="cd02966">
    <property type="entry name" value="TlpA_like_family"/>
    <property type="match status" value="1"/>
</dbReference>
<dbReference type="InterPro" id="IPR000866">
    <property type="entry name" value="AhpC/TSA"/>
</dbReference>
<accession>A0ABY7X2V0</accession>
<sequence length="189" mass="21021">MMRLQKIVIGTLILLLIVGLAYKGYEEYMSTLEGDKAVPIVQDESVLGGLEVGQQAPDFTLSTLEGERLSLSQYQGKPVVINFWASWCPPCRDEFPELVSFEKATNIPVVGVNVTKNERRGKEDVEAFLDEYPVDFPILLDEEAAVEQRYRVVALPTTYVLDAKGIIVAKQTGPVDEAWLQGQVSQLSE</sequence>
<keyword evidence="4" id="KW-1185">Reference proteome</keyword>
<name>A0ABY7X2V0_9BACL</name>